<dbReference type="GO" id="GO:0003690">
    <property type="term" value="F:double-stranded DNA binding"/>
    <property type="evidence" value="ECO:0007669"/>
    <property type="project" value="TreeGrafter"/>
</dbReference>
<feature type="compositionally biased region" description="Polar residues" evidence="1">
    <location>
        <begin position="86"/>
        <end position="112"/>
    </location>
</feature>
<dbReference type="Proteomes" id="UP000316079">
    <property type="component" value="Unassembled WGS sequence"/>
</dbReference>
<dbReference type="Pfam" id="PF15696">
    <property type="entry name" value="RAD51_interact"/>
    <property type="match status" value="1"/>
</dbReference>
<protein>
    <recommendedName>
        <fullName evidence="2">RAD51 interacting motif domain-containing protein</fullName>
    </recommendedName>
</protein>
<accession>A0A553RGI7</accession>
<name>A0A553RGI7_9TELE</name>
<feature type="region of interest" description="Disordered" evidence="1">
    <location>
        <begin position="165"/>
        <end position="345"/>
    </location>
</feature>
<dbReference type="GO" id="GO:0036297">
    <property type="term" value="P:interstrand cross-link repair"/>
    <property type="evidence" value="ECO:0007669"/>
    <property type="project" value="TreeGrafter"/>
</dbReference>
<dbReference type="InterPro" id="IPR031419">
    <property type="entry name" value="RAD51_interact"/>
</dbReference>
<dbReference type="GO" id="GO:0000724">
    <property type="term" value="P:double-strand break repair via homologous recombination"/>
    <property type="evidence" value="ECO:0007669"/>
    <property type="project" value="TreeGrafter"/>
</dbReference>
<feature type="compositionally biased region" description="Basic and acidic residues" evidence="1">
    <location>
        <begin position="168"/>
        <end position="188"/>
    </location>
</feature>
<gene>
    <name evidence="3" type="ORF">DNTS_001490</name>
</gene>
<feature type="region of interest" description="Disordered" evidence="1">
    <location>
        <begin position="86"/>
        <end position="114"/>
    </location>
</feature>
<dbReference type="STRING" id="623744.A0A553RGI7"/>
<keyword evidence="4" id="KW-1185">Reference proteome</keyword>
<feature type="region of interest" description="Disordered" evidence="1">
    <location>
        <begin position="1"/>
        <end position="72"/>
    </location>
</feature>
<dbReference type="PANTHER" id="PTHR15361">
    <property type="entry name" value="RAD51/NUKS-INTERACTING PROTEIN"/>
    <property type="match status" value="1"/>
</dbReference>
<dbReference type="GO" id="GO:0003697">
    <property type="term" value="F:single-stranded DNA binding"/>
    <property type="evidence" value="ECO:0007669"/>
    <property type="project" value="TreeGrafter"/>
</dbReference>
<evidence type="ECO:0000256" key="1">
    <source>
        <dbReference type="SAM" id="MobiDB-lite"/>
    </source>
</evidence>
<feature type="compositionally biased region" description="Polar residues" evidence="1">
    <location>
        <begin position="306"/>
        <end position="320"/>
    </location>
</feature>
<dbReference type="EMBL" id="SRMA01024125">
    <property type="protein sequence ID" value="TRZ01280.1"/>
    <property type="molecule type" value="Genomic_DNA"/>
</dbReference>
<feature type="domain" description="RAD51 interacting motif" evidence="2">
    <location>
        <begin position="304"/>
        <end position="342"/>
    </location>
</feature>
<feature type="compositionally biased region" description="Basic residues" evidence="1">
    <location>
        <begin position="221"/>
        <end position="234"/>
    </location>
</feature>
<feature type="region of interest" description="Disordered" evidence="1">
    <location>
        <begin position="128"/>
        <end position="148"/>
    </location>
</feature>
<dbReference type="InterPro" id="IPR052003">
    <property type="entry name" value="HR_DNA-Binding_Protein"/>
</dbReference>
<dbReference type="PANTHER" id="PTHR15361:SF4">
    <property type="entry name" value="RAD51-ASSOCIATED PROTEIN 1"/>
    <property type="match status" value="1"/>
</dbReference>
<reference evidence="3 4" key="1">
    <citation type="journal article" date="2019" name="Sci. Data">
        <title>Hybrid genome assembly and annotation of Danionella translucida.</title>
        <authorList>
            <person name="Kadobianskyi M."/>
            <person name="Schulze L."/>
            <person name="Schuelke M."/>
            <person name="Judkewitz B."/>
        </authorList>
    </citation>
    <scope>NUCLEOTIDE SEQUENCE [LARGE SCALE GENOMIC DNA]</scope>
    <source>
        <strain evidence="3 4">Bolton</strain>
    </source>
</reference>
<evidence type="ECO:0000313" key="3">
    <source>
        <dbReference type="EMBL" id="TRZ01280.1"/>
    </source>
</evidence>
<dbReference type="AlphaFoldDB" id="A0A553RGI7"/>
<proteinExistence type="predicted"/>
<comment type="caution">
    <text evidence="3">The sequence shown here is derived from an EMBL/GenBank/DDBJ whole genome shotgun (WGS) entry which is preliminary data.</text>
</comment>
<feature type="compositionally biased region" description="Basic and acidic residues" evidence="1">
    <location>
        <begin position="62"/>
        <end position="72"/>
    </location>
</feature>
<evidence type="ECO:0000259" key="2">
    <source>
        <dbReference type="Pfam" id="PF15696"/>
    </source>
</evidence>
<dbReference type="OrthoDB" id="6162659at2759"/>
<organism evidence="3 4">
    <name type="scientific">Danionella cerebrum</name>
    <dbReference type="NCBI Taxonomy" id="2873325"/>
    <lineage>
        <taxon>Eukaryota</taxon>
        <taxon>Metazoa</taxon>
        <taxon>Chordata</taxon>
        <taxon>Craniata</taxon>
        <taxon>Vertebrata</taxon>
        <taxon>Euteleostomi</taxon>
        <taxon>Actinopterygii</taxon>
        <taxon>Neopterygii</taxon>
        <taxon>Teleostei</taxon>
        <taxon>Ostariophysi</taxon>
        <taxon>Cypriniformes</taxon>
        <taxon>Danionidae</taxon>
        <taxon>Danioninae</taxon>
        <taxon>Danionella</taxon>
    </lineage>
</organism>
<sequence length="345" mass="37477">MSRPSRNRKTVNYSDFQDDDDEDFASVKPPPKKVRTTDPEPAINSKTANTDETVELPSPAIRKREALDNKQYERDMEAALTLSLMETSNASETQSSTPEAKTNAHSAANYNEYQPPLCLPPVLIHCNADVSHSEGDDPPQPDCPPVLSNCIIDGRILELNQISVESSSLKDSKQTKASEKQKKALKDNSEDDDYKPQNTPESESDADFSAAEGSEDETFSVKKKPVKQNTRKKTTPPPKEKKEKKPAKALKAKSSAVSPVVCRSPVTSGSGSKRMVCTPPPPLSKSALCSNQTGARLPKWTPPGQVGQSPESSHNNTVRSPGQGLRLGLSRLARVKPLHPNVAAS</sequence>
<evidence type="ECO:0000313" key="4">
    <source>
        <dbReference type="Proteomes" id="UP000316079"/>
    </source>
</evidence>